<evidence type="ECO:0000313" key="1">
    <source>
        <dbReference type="EMBL" id="KAJ4251553.1"/>
    </source>
</evidence>
<protein>
    <submittedName>
        <fullName evidence="1">Uncharacterized protein</fullName>
    </submittedName>
</protein>
<reference evidence="1" key="1">
    <citation type="submission" date="2022-09" db="EMBL/GenBank/DDBJ databases">
        <title>Fusarium specimens isolated from Avocado Roots.</title>
        <authorList>
            <person name="Stajich J."/>
            <person name="Roper C."/>
            <person name="Heimlech-Rivalta G."/>
        </authorList>
    </citation>
    <scope>NUCLEOTIDE SEQUENCE</scope>
    <source>
        <strain evidence="1">CF00136</strain>
    </source>
</reference>
<keyword evidence="2" id="KW-1185">Reference proteome</keyword>
<dbReference type="EMBL" id="JAOQAZ010000028">
    <property type="protein sequence ID" value="KAJ4251553.1"/>
    <property type="molecule type" value="Genomic_DNA"/>
</dbReference>
<organism evidence="1 2">
    <name type="scientific">Fusarium torreyae</name>
    <dbReference type="NCBI Taxonomy" id="1237075"/>
    <lineage>
        <taxon>Eukaryota</taxon>
        <taxon>Fungi</taxon>
        <taxon>Dikarya</taxon>
        <taxon>Ascomycota</taxon>
        <taxon>Pezizomycotina</taxon>
        <taxon>Sordariomycetes</taxon>
        <taxon>Hypocreomycetidae</taxon>
        <taxon>Hypocreales</taxon>
        <taxon>Nectriaceae</taxon>
        <taxon>Fusarium</taxon>
    </lineage>
</organism>
<dbReference type="Proteomes" id="UP001152049">
    <property type="component" value="Unassembled WGS sequence"/>
</dbReference>
<proteinExistence type="predicted"/>
<dbReference type="OrthoDB" id="509124at2759"/>
<dbReference type="AlphaFoldDB" id="A0A9W8RSN1"/>
<evidence type="ECO:0000313" key="2">
    <source>
        <dbReference type="Proteomes" id="UP001152049"/>
    </source>
</evidence>
<name>A0A9W8RSN1_9HYPO</name>
<comment type="caution">
    <text evidence="1">The sequence shown here is derived from an EMBL/GenBank/DDBJ whole genome shotgun (WGS) entry which is preliminary data.</text>
</comment>
<gene>
    <name evidence="1" type="ORF">NW762_011543</name>
</gene>
<sequence length="215" mass="24429">MSFSNGKIPRGQAATLGPPLPGAVYPINNWSVCAISYSVIVEAPALACLEKLIDTNTWPVWNTLTPRGNITNAPSITDSTTNASELQDLISRRGHLYSGIEFSADVYMFPSWKRRSNTAAEIVDRVERFETDDGRLGYRVTWRYIGMPFFLTHNERVHEFIESKDLVNGQRVTEYIGWETFSGLGAFLIKYFFSGFFLPAFQRWRNDFKTAMESS</sequence>
<accession>A0A9W8RSN1</accession>